<dbReference type="CDD" id="cd07909">
    <property type="entry name" value="YciF"/>
    <property type="match status" value="1"/>
</dbReference>
<gene>
    <name evidence="1" type="ORF">HMPREF0731_2089</name>
</gene>
<dbReference type="SUPFAM" id="SSF47240">
    <property type="entry name" value="Ferritin-like"/>
    <property type="match status" value="1"/>
</dbReference>
<dbReference type="Gene3D" id="1.20.1260.10">
    <property type="match status" value="1"/>
</dbReference>
<evidence type="ECO:0000313" key="1">
    <source>
        <dbReference type="EMBL" id="EFH11688.1"/>
    </source>
</evidence>
<protein>
    <submittedName>
        <fullName evidence="1">Uncharacterized protein</fullName>
    </submittedName>
</protein>
<dbReference type="Pfam" id="PF05974">
    <property type="entry name" value="DUF892"/>
    <property type="match status" value="1"/>
</dbReference>
<keyword evidence="2" id="KW-1185">Reference proteome</keyword>
<reference evidence="1 2" key="1">
    <citation type="submission" date="2010-04" db="EMBL/GenBank/DDBJ databases">
        <authorList>
            <person name="Qin X."/>
            <person name="Bachman B."/>
            <person name="Battles P."/>
            <person name="Bell A."/>
            <person name="Bess C."/>
            <person name="Bickham C."/>
            <person name="Chaboub L."/>
            <person name="Chen D."/>
            <person name="Coyle M."/>
            <person name="Deiros D.R."/>
            <person name="Dinh H."/>
            <person name="Forbes L."/>
            <person name="Fowler G."/>
            <person name="Francisco L."/>
            <person name="Fu Q."/>
            <person name="Gubbala S."/>
            <person name="Hale W."/>
            <person name="Han Y."/>
            <person name="Hemphill L."/>
            <person name="Highlander S.K."/>
            <person name="Hirani K."/>
            <person name="Hogues M."/>
            <person name="Jackson L."/>
            <person name="Jakkamsetti A."/>
            <person name="Javaid M."/>
            <person name="Jiang H."/>
            <person name="Korchina V."/>
            <person name="Kovar C."/>
            <person name="Lara F."/>
            <person name="Lee S."/>
            <person name="Mata R."/>
            <person name="Mathew T."/>
            <person name="Moen C."/>
            <person name="Morales K."/>
            <person name="Munidasa M."/>
            <person name="Nazareth L."/>
            <person name="Ngo R."/>
            <person name="Nguyen L."/>
            <person name="Okwuonu G."/>
            <person name="Ongeri F."/>
            <person name="Patil S."/>
            <person name="Petrosino J."/>
            <person name="Pham C."/>
            <person name="Pham P."/>
            <person name="Pu L.-L."/>
            <person name="Puazo M."/>
            <person name="Raj R."/>
            <person name="Reid J."/>
            <person name="Rouhana J."/>
            <person name="Saada N."/>
            <person name="Shang Y."/>
            <person name="Simmons D."/>
            <person name="Thornton R."/>
            <person name="Warren J."/>
            <person name="Weissenberger G."/>
            <person name="Zhang J."/>
            <person name="Zhang L."/>
            <person name="Zhou C."/>
            <person name="Zhu D."/>
            <person name="Muzny D."/>
            <person name="Worley K."/>
            <person name="Gibbs R."/>
        </authorList>
    </citation>
    <scope>NUCLEOTIDE SEQUENCE [LARGE SCALE GENOMIC DNA]</scope>
    <source>
        <strain evidence="1 2">ATCC 49957</strain>
    </source>
</reference>
<dbReference type="RefSeq" id="WP_007004506.1">
    <property type="nucleotide sequence ID" value="NZ_GG770779.1"/>
</dbReference>
<dbReference type="PANTHER" id="PTHR30565">
    <property type="entry name" value="PROTEIN YCIF"/>
    <property type="match status" value="1"/>
</dbReference>
<sequence>MAGIKSIDDLFLHTLKDIYYAERQILKALPKMAKAAQSDELREGFLLHRDQTQGQVERLQQVFEALGKRAQGVTCEAINGLIEECEELLDEAPTPSAVRDAGLVACAQAVEHYEMARYGALIAWAKVSGKKDILALLEANLQEEKETDTLLNKMANGTINPQALKQAA</sequence>
<dbReference type="Proteomes" id="UP000005324">
    <property type="component" value="Unassembled WGS sequence"/>
</dbReference>
<dbReference type="PANTHER" id="PTHR30565:SF9">
    <property type="entry name" value="PROTEIN YCIF"/>
    <property type="match status" value="1"/>
</dbReference>
<dbReference type="InterPro" id="IPR012347">
    <property type="entry name" value="Ferritin-like"/>
</dbReference>
<dbReference type="HOGENOM" id="CLU_102561_2_0_5"/>
<comment type="caution">
    <text evidence="1">The sequence shown here is derived from an EMBL/GenBank/DDBJ whole genome shotgun (WGS) entry which is preliminary data.</text>
</comment>
<dbReference type="AlphaFoldDB" id="D5RLX8"/>
<name>D5RLX8_9PROT</name>
<dbReference type="OrthoDB" id="9795056at2"/>
<proteinExistence type="predicted"/>
<dbReference type="EMBL" id="ADVL01000333">
    <property type="protein sequence ID" value="EFH11688.1"/>
    <property type="molecule type" value="Genomic_DNA"/>
</dbReference>
<accession>D5RLX8</accession>
<organism evidence="1 2">
    <name type="scientific">Pseudoroseomonas cervicalis ATCC 49957</name>
    <dbReference type="NCBI Taxonomy" id="525371"/>
    <lineage>
        <taxon>Bacteria</taxon>
        <taxon>Pseudomonadati</taxon>
        <taxon>Pseudomonadota</taxon>
        <taxon>Alphaproteobacteria</taxon>
        <taxon>Acetobacterales</taxon>
        <taxon>Roseomonadaceae</taxon>
        <taxon>Roseomonas</taxon>
    </lineage>
</organism>
<evidence type="ECO:0000313" key="2">
    <source>
        <dbReference type="Proteomes" id="UP000005324"/>
    </source>
</evidence>
<dbReference type="InterPro" id="IPR047114">
    <property type="entry name" value="YciF"/>
</dbReference>
<dbReference type="InterPro" id="IPR009078">
    <property type="entry name" value="Ferritin-like_SF"/>
</dbReference>
<dbReference type="InterPro" id="IPR010287">
    <property type="entry name" value="DUF892_YciF-like"/>
</dbReference>